<feature type="compositionally biased region" description="Basic and acidic residues" evidence="1">
    <location>
        <begin position="417"/>
        <end position="426"/>
    </location>
</feature>
<dbReference type="AlphaFoldDB" id="A0A6A4KPL1"/>
<organism evidence="3">
    <name type="scientific">Rhododendron williamsianum</name>
    <dbReference type="NCBI Taxonomy" id="262921"/>
    <lineage>
        <taxon>Eukaryota</taxon>
        <taxon>Viridiplantae</taxon>
        <taxon>Streptophyta</taxon>
        <taxon>Embryophyta</taxon>
        <taxon>Tracheophyta</taxon>
        <taxon>Spermatophyta</taxon>
        <taxon>Magnoliopsida</taxon>
        <taxon>eudicotyledons</taxon>
        <taxon>Gunneridae</taxon>
        <taxon>Pentapetalae</taxon>
        <taxon>asterids</taxon>
        <taxon>Ericales</taxon>
        <taxon>Ericaceae</taxon>
        <taxon>Ericoideae</taxon>
        <taxon>Rhodoreae</taxon>
        <taxon>Rhododendron</taxon>
    </lineage>
</organism>
<dbReference type="GO" id="GO:0010073">
    <property type="term" value="P:meristem maintenance"/>
    <property type="evidence" value="ECO:0007669"/>
    <property type="project" value="InterPro"/>
</dbReference>
<reference evidence="3" key="1">
    <citation type="journal article" date="2019" name="Genome Biol. Evol.">
        <title>The Rhododendron genome and chromosomal organization provide insight into shared whole-genome duplications across the heath family (Ericaceae).</title>
        <authorList>
            <person name="Soza V.L."/>
            <person name="Lindsley D."/>
            <person name="Waalkes A."/>
            <person name="Ramage E."/>
            <person name="Patwardhan R.P."/>
            <person name="Burton J.N."/>
            <person name="Adey A."/>
            <person name="Kumar A."/>
            <person name="Qiu R."/>
            <person name="Shendure J."/>
            <person name="Hall B."/>
        </authorList>
    </citation>
    <scope>NUCLEOTIDE SEQUENCE</scope>
    <source>
        <strain evidence="3">RSF 1966-606</strain>
    </source>
</reference>
<dbReference type="EMBL" id="QEFC01006922">
    <property type="protein sequence ID" value="KAE9444658.1"/>
    <property type="molecule type" value="Genomic_DNA"/>
</dbReference>
<evidence type="ECO:0000259" key="2">
    <source>
        <dbReference type="Pfam" id="PF10536"/>
    </source>
</evidence>
<evidence type="ECO:0000256" key="1">
    <source>
        <dbReference type="SAM" id="MobiDB-lite"/>
    </source>
</evidence>
<feature type="region of interest" description="Disordered" evidence="1">
    <location>
        <begin position="417"/>
        <end position="438"/>
    </location>
</feature>
<protein>
    <recommendedName>
        <fullName evidence="2">Aminotransferase-like plant mobile domain-containing protein</fullName>
    </recommendedName>
</protein>
<proteinExistence type="predicted"/>
<dbReference type="PANTHER" id="PTHR46033">
    <property type="entry name" value="PROTEIN MAIN-LIKE 2"/>
    <property type="match status" value="1"/>
</dbReference>
<sequence>MAVSRWSVDTHTFEWAWGESGPTLEDTFALMRLHPRGLRLLDLDNLSSDETFDMQALYAAFAEAKRAGWRFKADGTHRPPPNPRKGGIGFLEYFLSNFVLPNFPSKSVSPFAFPLAACLTHGEAVALGPFFLGCLFNHLEQVHTDMERSLGLYDMISMIHLSFLLAFFFEHYPAIAPPQSTAPARGRRRFLIERWSCASSRALLSSYCDRSVHFLPSPYLVHLDGMIDNTDFLLPMRLLLSTTGLLDELARAVINSYCISLPGWLPSFLQKVRAQSYTARTESPSSGLIAGHEDTLLPFYDARHWCLYHRFPFVLAEETELLPSVCPRKHPRAPGVRHGEIGTRVHYGEVQVEEITVEEAARNAKKQPIEEERVLTPREVIRNFPAGHVDEECFPLLNSIALVHPETFTNFSCRAEARGPREDLRASRQARIRAKASG</sequence>
<comment type="caution">
    <text evidence="3">The sequence shown here is derived from an EMBL/GenBank/DDBJ whole genome shotgun (WGS) entry which is preliminary data.</text>
</comment>
<name>A0A6A4KPL1_9ERIC</name>
<feature type="compositionally biased region" description="Basic residues" evidence="1">
    <location>
        <begin position="428"/>
        <end position="438"/>
    </location>
</feature>
<accession>A0A6A4KPL1</accession>
<feature type="domain" description="Aminotransferase-like plant mobile" evidence="2">
    <location>
        <begin position="3"/>
        <end position="195"/>
    </location>
</feature>
<dbReference type="InterPro" id="IPR019557">
    <property type="entry name" value="AminoTfrase-like_pln_mobile"/>
</dbReference>
<gene>
    <name evidence="3" type="ORF">C3L33_23444</name>
</gene>
<feature type="non-terminal residue" evidence="3">
    <location>
        <position position="1"/>
    </location>
</feature>
<evidence type="ECO:0000313" key="3">
    <source>
        <dbReference type="EMBL" id="KAE9444658.1"/>
    </source>
</evidence>
<dbReference type="InterPro" id="IPR044824">
    <property type="entry name" value="MAIN-like"/>
</dbReference>
<dbReference type="OrthoDB" id="1572276at2759"/>
<dbReference type="PANTHER" id="PTHR46033:SF65">
    <property type="entry name" value="AMINOTRANSFERASE-LIKE PLANT MOBILE DOMAIN-CONTAINING PROTEIN"/>
    <property type="match status" value="1"/>
</dbReference>
<dbReference type="Pfam" id="PF10536">
    <property type="entry name" value="PMD"/>
    <property type="match status" value="1"/>
</dbReference>